<feature type="compositionally biased region" description="Acidic residues" evidence="3">
    <location>
        <begin position="302"/>
        <end position="331"/>
    </location>
</feature>
<dbReference type="GO" id="GO:0006334">
    <property type="term" value="P:nucleosome assembly"/>
    <property type="evidence" value="ECO:0007669"/>
    <property type="project" value="InterPro"/>
</dbReference>
<dbReference type="GO" id="GO:0005634">
    <property type="term" value="C:nucleus"/>
    <property type="evidence" value="ECO:0007669"/>
    <property type="project" value="InterPro"/>
</dbReference>
<evidence type="ECO:0000256" key="3">
    <source>
        <dbReference type="SAM" id="MobiDB-lite"/>
    </source>
</evidence>
<feature type="compositionally biased region" description="Basic and acidic residues" evidence="3">
    <location>
        <begin position="362"/>
        <end position="371"/>
    </location>
</feature>
<reference evidence="4" key="1">
    <citation type="submission" date="2014-11" db="EMBL/GenBank/DDBJ databases">
        <authorList>
            <person name="Otto D Thomas"/>
            <person name="Naeem Raeece"/>
        </authorList>
    </citation>
    <scope>NUCLEOTIDE SEQUENCE</scope>
</reference>
<dbReference type="InterPro" id="IPR037231">
    <property type="entry name" value="NAP-like_sf"/>
</dbReference>
<dbReference type="VEuPathDB" id="CryptoDB:Cvel_13221"/>
<dbReference type="EMBL" id="CDMZ01005837">
    <property type="protein sequence ID" value="CEM55001.1"/>
    <property type="molecule type" value="Genomic_DNA"/>
</dbReference>
<dbReference type="PANTHER" id="PTHR11875">
    <property type="entry name" value="TESTIS-SPECIFIC Y-ENCODED PROTEIN"/>
    <property type="match status" value="1"/>
</dbReference>
<evidence type="ECO:0000256" key="1">
    <source>
        <dbReference type="ARBA" id="ARBA00009947"/>
    </source>
</evidence>
<name>A0A0G4ICQ8_9ALVE</name>
<feature type="compositionally biased region" description="Gly residues" evidence="3">
    <location>
        <begin position="343"/>
        <end position="361"/>
    </location>
</feature>
<evidence type="ECO:0000256" key="2">
    <source>
        <dbReference type="RuleBase" id="RU003876"/>
    </source>
</evidence>
<dbReference type="PhylomeDB" id="A0A0G4ICQ8"/>
<proteinExistence type="inferred from homology"/>
<dbReference type="Pfam" id="PF00956">
    <property type="entry name" value="NAP"/>
    <property type="match status" value="1"/>
</dbReference>
<feature type="region of interest" description="Disordered" evidence="3">
    <location>
        <begin position="302"/>
        <end position="371"/>
    </location>
</feature>
<dbReference type="AlphaFoldDB" id="A0A0G4ICQ8"/>
<evidence type="ECO:0000313" key="4">
    <source>
        <dbReference type="EMBL" id="CEM55001.1"/>
    </source>
</evidence>
<sequence length="371" mass="41702">MSCVCVGLEARTHNFVCERMKPEEKEGSDTEGVTDQMGALKIGGDEAEEELTEPQKATLDSLKKLDEERNTLHSQYTQEWNALKAKYQLLYNPLFSKRAEVLQIGASEGETTGTPALPKFWLKALKNHSQIADMIEPHDENVLSYLKDVRFEWEDDKEQRSFSLFFEFAENPYFTPLLLTKKYKVEADEQDPSSSADVLSSTESTELQWLPGKDVTKKTITKKQKNKRTKATRKITETVDCPSFFNFFRSHEIPDEEKLEKMDEEQLEELEVVVEADYQAGCIIREKIIPLAVNWFTGEAVDSDVDDDSDDFDLHGDDDDDEDDEDDEDESPSPKKGKKGMKGDAGGKGGKGGPGGPGGKGGDNKEECKTQ</sequence>
<comment type="similarity">
    <text evidence="1 2">Belongs to the nucleosome assembly protein (NAP) family.</text>
</comment>
<gene>
    <name evidence="4" type="ORF">Cvel_13221</name>
</gene>
<dbReference type="SUPFAM" id="SSF143113">
    <property type="entry name" value="NAP-like"/>
    <property type="match status" value="1"/>
</dbReference>
<organism evidence="4">
    <name type="scientific">Chromera velia CCMP2878</name>
    <dbReference type="NCBI Taxonomy" id="1169474"/>
    <lineage>
        <taxon>Eukaryota</taxon>
        <taxon>Sar</taxon>
        <taxon>Alveolata</taxon>
        <taxon>Colpodellida</taxon>
        <taxon>Chromeraceae</taxon>
        <taxon>Chromera</taxon>
    </lineage>
</organism>
<dbReference type="Gene3D" id="3.30.1120.90">
    <property type="entry name" value="Nucleosome assembly protein"/>
    <property type="match status" value="1"/>
</dbReference>
<dbReference type="Gene3D" id="1.20.5.1500">
    <property type="match status" value="1"/>
</dbReference>
<accession>A0A0G4ICQ8</accession>
<evidence type="ECO:0008006" key="5">
    <source>
        <dbReference type="Google" id="ProtNLM"/>
    </source>
</evidence>
<protein>
    <recommendedName>
        <fullName evidence="5">Nucleosome assembly protein</fullName>
    </recommendedName>
</protein>
<dbReference type="InterPro" id="IPR002164">
    <property type="entry name" value="NAP_family"/>
</dbReference>